<evidence type="ECO:0000313" key="2">
    <source>
        <dbReference type="EMBL" id="ETN99961.1"/>
    </source>
</evidence>
<proteinExistence type="predicted"/>
<evidence type="ECO:0000256" key="1">
    <source>
        <dbReference type="SAM" id="MobiDB-lite"/>
    </source>
</evidence>
<dbReference type="AlphaFoldDB" id="X6LFR3"/>
<feature type="compositionally biased region" description="Polar residues" evidence="1">
    <location>
        <begin position="39"/>
        <end position="56"/>
    </location>
</feature>
<protein>
    <submittedName>
        <fullName evidence="2">Uncharacterized protein</fullName>
    </submittedName>
</protein>
<reference evidence="2 3" key="1">
    <citation type="journal article" date="2013" name="Curr. Biol.">
        <title>The Genome of the Foraminiferan Reticulomyxa filosa.</title>
        <authorList>
            <person name="Glockner G."/>
            <person name="Hulsmann N."/>
            <person name="Schleicher M."/>
            <person name="Noegel A.A."/>
            <person name="Eichinger L."/>
            <person name="Gallinger C."/>
            <person name="Pawlowski J."/>
            <person name="Sierra R."/>
            <person name="Euteneuer U."/>
            <person name="Pillet L."/>
            <person name="Moustafa A."/>
            <person name="Platzer M."/>
            <person name="Groth M."/>
            <person name="Szafranski K."/>
            <person name="Schliwa M."/>
        </authorList>
    </citation>
    <scope>NUCLEOTIDE SEQUENCE [LARGE SCALE GENOMIC DNA]</scope>
</reference>
<evidence type="ECO:0000313" key="3">
    <source>
        <dbReference type="Proteomes" id="UP000023152"/>
    </source>
</evidence>
<feature type="non-terminal residue" evidence="2">
    <location>
        <position position="1"/>
    </location>
</feature>
<dbReference type="EMBL" id="ASPP01042390">
    <property type="protein sequence ID" value="ETN99961.1"/>
    <property type="molecule type" value="Genomic_DNA"/>
</dbReference>
<organism evidence="2 3">
    <name type="scientific">Reticulomyxa filosa</name>
    <dbReference type="NCBI Taxonomy" id="46433"/>
    <lineage>
        <taxon>Eukaryota</taxon>
        <taxon>Sar</taxon>
        <taxon>Rhizaria</taxon>
        <taxon>Retaria</taxon>
        <taxon>Foraminifera</taxon>
        <taxon>Monothalamids</taxon>
        <taxon>Reticulomyxidae</taxon>
        <taxon>Reticulomyxa</taxon>
    </lineage>
</organism>
<feature type="compositionally biased region" description="Basic and acidic residues" evidence="1">
    <location>
        <begin position="21"/>
        <end position="37"/>
    </location>
</feature>
<dbReference type="Proteomes" id="UP000023152">
    <property type="component" value="Unassembled WGS sequence"/>
</dbReference>
<name>X6LFR3_RETFI</name>
<sequence>SLKLQVVCLYSSKESTPNVVPKEKQESNDNENERKYAVNESSQINPSFSPFTSPVKKQSEYFDIKLMLELVKKAEEAADTIKD</sequence>
<gene>
    <name evidence="2" type="ORF">RFI_37506</name>
</gene>
<accession>X6LFR3</accession>
<comment type="caution">
    <text evidence="2">The sequence shown here is derived from an EMBL/GenBank/DDBJ whole genome shotgun (WGS) entry which is preliminary data.</text>
</comment>
<feature type="region of interest" description="Disordered" evidence="1">
    <location>
        <begin position="14"/>
        <end position="56"/>
    </location>
</feature>
<keyword evidence="3" id="KW-1185">Reference proteome</keyword>